<dbReference type="InterPro" id="IPR030823">
    <property type="entry name" value="IolE/MocC"/>
</dbReference>
<proteinExistence type="predicted"/>
<dbReference type="Pfam" id="PF01261">
    <property type="entry name" value="AP_endonuc_2"/>
    <property type="match status" value="1"/>
</dbReference>
<dbReference type="SUPFAM" id="SSF51658">
    <property type="entry name" value="Xylose isomerase-like"/>
    <property type="match status" value="1"/>
</dbReference>
<evidence type="ECO:0000313" key="3">
    <source>
        <dbReference type="Proteomes" id="UP000219182"/>
    </source>
</evidence>
<dbReference type="RefSeq" id="WP_097573930.1">
    <property type="nucleotide sequence ID" value="NZ_NWQG01000063.1"/>
</dbReference>
<dbReference type="InterPro" id="IPR013022">
    <property type="entry name" value="Xyl_isomerase-like_TIM-brl"/>
</dbReference>
<reference evidence="2 3" key="1">
    <citation type="submission" date="2017-09" db="EMBL/GenBank/DDBJ databases">
        <title>Mesorhizobum sanjuanii sp. nov. isolated from nodules of Lotus tenuis in saline-alkaline lowlands of Flooding Pampa.</title>
        <authorList>
            <person name="Sannazzaro A.I."/>
            <person name="Torres Tejerizo G.A."/>
            <person name="Fontana F."/>
            <person name="Cumpa Velazquez L.M."/>
            <person name="Hansen L."/>
            <person name="Pistorio M."/>
            <person name="Estrella M.J."/>
        </authorList>
    </citation>
    <scope>NUCLEOTIDE SEQUENCE [LARGE SCALE GENOMIC DNA]</scope>
    <source>
        <strain evidence="2 3">BSA136</strain>
    </source>
</reference>
<dbReference type="Gene3D" id="3.20.20.150">
    <property type="entry name" value="Divalent-metal-dependent TIM barrel enzymes"/>
    <property type="match status" value="1"/>
</dbReference>
<dbReference type="NCBIfam" id="TIGR04379">
    <property type="entry name" value="myo_inos_iolE"/>
    <property type="match status" value="1"/>
</dbReference>
<evidence type="ECO:0000313" key="2">
    <source>
        <dbReference type="EMBL" id="PDQ20884.1"/>
    </source>
</evidence>
<evidence type="ECO:0000259" key="1">
    <source>
        <dbReference type="Pfam" id="PF01261"/>
    </source>
</evidence>
<protein>
    <submittedName>
        <fullName evidence="2">Myo-inosose-2 dehydratase</fullName>
    </submittedName>
</protein>
<accession>A0A2A6FGB6</accession>
<name>A0A2A6FGB6_9HYPH</name>
<keyword evidence="3" id="KW-1185">Reference proteome</keyword>
<sequence>MKAKLGMSPIAWWNDDLAELSDDVSLEECLRQSRSAGFTGMEMGRRFPNDPKVMLPILREADVTLCGGWFSGTLVDEEMARNKDRIQPMIDLFKAVNAPCIVYGEVGRSIQGDRSKPLATKPKLTSDEMKAYARRLTEFGEWCAEQGMPLSYHHHMAAVVETEPELDAFMRHSGEGIPLLLDAGHLAFAGGDVLRAIDNHHRRINHVHVKDVRMGVIDGLDRTRQSFLDAVSLGAFTVPGDGSLDFGAIVQRLADHGYEGWFVVEAEQDPKKNPPLRMAEVGYKELMRVMTAAGYTVETQGFPNTSA</sequence>
<dbReference type="EMBL" id="NWQG01000063">
    <property type="protein sequence ID" value="PDQ20884.1"/>
    <property type="molecule type" value="Genomic_DNA"/>
</dbReference>
<dbReference type="AlphaFoldDB" id="A0A2A6FGB6"/>
<dbReference type="PANTHER" id="PTHR12110">
    <property type="entry name" value="HYDROXYPYRUVATE ISOMERASE"/>
    <property type="match status" value="1"/>
</dbReference>
<organism evidence="2 3">
    <name type="scientific">Mesorhizobium sanjuanii</name>
    <dbReference type="NCBI Taxonomy" id="2037900"/>
    <lineage>
        <taxon>Bacteria</taxon>
        <taxon>Pseudomonadati</taxon>
        <taxon>Pseudomonadota</taxon>
        <taxon>Alphaproteobacteria</taxon>
        <taxon>Hyphomicrobiales</taxon>
        <taxon>Phyllobacteriaceae</taxon>
        <taxon>Mesorhizobium</taxon>
    </lineage>
</organism>
<dbReference type="InterPro" id="IPR050312">
    <property type="entry name" value="IolE/XylAMocC-like"/>
</dbReference>
<gene>
    <name evidence="2" type="primary">iolE</name>
    <name evidence="2" type="ORF">CN311_12010</name>
</gene>
<feature type="domain" description="Xylose isomerase-like TIM barrel" evidence="1">
    <location>
        <begin position="31"/>
        <end position="288"/>
    </location>
</feature>
<comment type="caution">
    <text evidence="2">The sequence shown here is derived from an EMBL/GenBank/DDBJ whole genome shotgun (WGS) entry which is preliminary data.</text>
</comment>
<dbReference type="InterPro" id="IPR036237">
    <property type="entry name" value="Xyl_isomerase-like_sf"/>
</dbReference>
<dbReference type="PANTHER" id="PTHR12110:SF41">
    <property type="entry name" value="INOSOSE DEHYDRATASE"/>
    <property type="match status" value="1"/>
</dbReference>
<dbReference type="Proteomes" id="UP000219182">
    <property type="component" value="Unassembled WGS sequence"/>
</dbReference>